<evidence type="ECO:0000313" key="3">
    <source>
        <dbReference type="Proteomes" id="UP000298324"/>
    </source>
</evidence>
<keyword evidence="3" id="KW-1185">Reference proteome</keyword>
<dbReference type="SUPFAM" id="SSF55383">
    <property type="entry name" value="Copper amine oxidase, domain N"/>
    <property type="match status" value="1"/>
</dbReference>
<dbReference type="Proteomes" id="UP000298324">
    <property type="component" value="Unassembled WGS sequence"/>
</dbReference>
<organism evidence="2 3">
    <name type="scientific">Pelotomaculum schinkii</name>
    <dbReference type="NCBI Taxonomy" id="78350"/>
    <lineage>
        <taxon>Bacteria</taxon>
        <taxon>Bacillati</taxon>
        <taxon>Bacillota</taxon>
        <taxon>Clostridia</taxon>
        <taxon>Eubacteriales</taxon>
        <taxon>Desulfotomaculaceae</taxon>
        <taxon>Pelotomaculum</taxon>
    </lineage>
</organism>
<comment type="caution">
    <text evidence="2">The sequence shown here is derived from an EMBL/GenBank/DDBJ whole genome shotgun (WGS) entry which is preliminary data.</text>
</comment>
<dbReference type="RefSeq" id="WP_190240439.1">
    <property type="nucleotide sequence ID" value="NZ_QFGA01000002.1"/>
</dbReference>
<protein>
    <recommendedName>
        <fullName evidence="1">Copper amine oxidase-like N-terminal domain-containing protein</fullName>
    </recommendedName>
</protein>
<gene>
    <name evidence="2" type="ORF">Psch_02408</name>
</gene>
<dbReference type="InterPro" id="IPR036582">
    <property type="entry name" value="Mao_N_sf"/>
</dbReference>
<proteinExistence type="predicted"/>
<dbReference type="Gene3D" id="3.30.457.10">
    <property type="entry name" value="Copper amine oxidase-like, N-terminal domain"/>
    <property type="match status" value="1"/>
</dbReference>
<dbReference type="Pfam" id="PF07833">
    <property type="entry name" value="Cu_amine_oxidN1"/>
    <property type="match status" value="1"/>
</dbReference>
<evidence type="ECO:0000313" key="2">
    <source>
        <dbReference type="EMBL" id="TEB05367.1"/>
    </source>
</evidence>
<dbReference type="AlphaFoldDB" id="A0A4Y7R986"/>
<reference evidence="2 3" key="1">
    <citation type="journal article" date="2018" name="Environ. Microbiol.">
        <title>Novel energy conservation strategies and behaviour of Pelotomaculum schinkii driving syntrophic propionate catabolism.</title>
        <authorList>
            <person name="Hidalgo-Ahumada C.A.P."/>
            <person name="Nobu M.K."/>
            <person name="Narihiro T."/>
            <person name="Tamaki H."/>
            <person name="Liu W.T."/>
            <person name="Kamagata Y."/>
            <person name="Stams A.J.M."/>
            <person name="Imachi H."/>
            <person name="Sousa D.Z."/>
        </authorList>
    </citation>
    <scope>NUCLEOTIDE SEQUENCE [LARGE SCALE GENOMIC DNA]</scope>
    <source>
        <strain evidence="2 3">HH</strain>
    </source>
</reference>
<sequence>MKKLAKVVIIVLILILSVAGWALATGTSTYAGFPVVNLLLNGKPAATDSPPIMIDGRTYVPLRFISESLGASVAWDETTQTVSIDNSINVPEDTTPPISVTDKGVTITLKSVNTGDHRYTTLTLGVTNNSVAKVKFKVSETKIYCAGLYFEKPNDVSSSFVNDILPGQTIQGEVRFPALPTNEKVFKFYAKALIGDPYVEFVPVFNVVLK</sequence>
<evidence type="ECO:0000259" key="1">
    <source>
        <dbReference type="Pfam" id="PF07833"/>
    </source>
</evidence>
<name>A0A4Y7R986_9FIRM</name>
<feature type="domain" description="Copper amine oxidase-like N-terminal" evidence="1">
    <location>
        <begin position="40"/>
        <end position="84"/>
    </location>
</feature>
<dbReference type="EMBL" id="QFGA01000002">
    <property type="protein sequence ID" value="TEB05367.1"/>
    <property type="molecule type" value="Genomic_DNA"/>
</dbReference>
<accession>A0A4Y7R986</accession>
<dbReference type="InterPro" id="IPR012854">
    <property type="entry name" value="Cu_amine_oxidase-like_N"/>
</dbReference>